<evidence type="ECO:0000256" key="7">
    <source>
        <dbReference type="SAM" id="Coils"/>
    </source>
</evidence>
<dbReference type="InterPro" id="IPR011989">
    <property type="entry name" value="ARM-like"/>
</dbReference>
<gene>
    <name evidence="9" type="ORF">AYBTSS11_LOCUS28555</name>
</gene>
<dbReference type="InterPro" id="IPR016024">
    <property type="entry name" value="ARM-type_fold"/>
</dbReference>
<keyword evidence="10" id="KW-1185">Reference proteome</keyword>
<dbReference type="EC" id="2.3.2.27" evidence="3"/>
<name>A0AA86W121_9FABA</name>
<evidence type="ECO:0000256" key="4">
    <source>
        <dbReference type="ARBA" id="ARBA00022679"/>
    </source>
</evidence>
<dbReference type="PROSITE" id="PS51698">
    <property type="entry name" value="U_BOX"/>
    <property type="match status" value="1"/>
</dbReference>
<dbReference type="EMBL" id="OY731407">
    <property type="protein sequence ID" value="CAJ1976417.1"/>
    <property type="molecule type" value="Genomic_DNA"/>
</dbReference>
<dbReference type="GO" id="GO:0007166">
    <property type="term" value="P:cell surface receptor signaling pathway"/>
    <property type="evidence" value="ECO:0007669"/>
    <property type="project" value="InterPro"/>
</dbReference>
<dbReference type="Gene3D" id="3.30.40.10">
    <property type="entry name" value="Zinc/RING finger domain, C3HC4 (zinc finger)"/>
    <property type="match status" value="1"/>
</dbReference>
<accession>A0AA86W121</accession>
<evidence type="ECO:0000256" key="1">
    <source>
        <dbReference type="ARBA" id="ARBA00000900"/>
    </source>
</evidence>
<dbReference type="InterPro" id="IPR052608">
    <property type="entry name" value="U-box_domain_protein"/>
</dbReference>
<evidence type="ECO:0000256" key="5">
    <source>
        <dbReference type="ARBA" id="ARBA00022737"/>
    </source>
</evidence>
<dbReference type="Gene3D" id="1.20.930.20">
    <property type="entry name" value="Adaptor protein Cbl, N-terminal domain"/>
    <property type="match status" value="1"/>
</dbReference>
<comment type="pathway">
    <text evidence="2">Protein modification; protein ubiquitination.</text>
</comment>
<sequence length="1012" mass="111853">MVGLELVPIGTILTVVTNQVLKTAQAASDVLIGKESFKALSKHLFDIEPVLKELQLQELNDSQAARVALESLEADVKKANNLVDKYKNRGRFYLLIKCRSIVEEVEQVTRDIGKSLAALSIANAEVLSRISDQVNRLQNEMQRVEFEASQSQIQIVDKLNQALKEQKLDQAFANDMLEEIASAVGVPVEPSEISKELASIRKEKKEASERKERAECVLLDQIIQLLSRADAARDYQEVERRYFERVKAIENSREKYIPPFNPFLCSITGAVMEDPVSLCTGTTCERHAIEAWFYDGNRKDPETEQVLEDTTLRSNIPLRQSIEEWRELNYCLKIRSIRENLLSYSDLQESMTQMQALVRENSINKDWISIGELTDIVISILGSSNEEEVKMKILITLKDAVEGNTRNKEKVAESQGWDHIVSCLGSDSSISKAAIDLLYELLQEQSGWNQCLCKKLSDNHTAVCSLVALLKNVANHSAEVAEKILMKLFELNEETITIAANFGWYKPLVDRMIEGPDSRITLAKTIVNLELNDENLKLLGEEGVIPPLLEMLSGSIESKDLSLFALVKLAGSHANKGIIAASGGVPLILDLMFSPRTRTFIIIKCTEIIEKLSSDGDGIDFFVDGDGKQLELDSIITNVLALQQSSNLGPNIRKPALRALLGICKFETGLVKKAILAANGVSLILPLLDDPDSEIRETSIILLFLFSQHEPEGVVEYLFRPRRLEALIGFLENENDNVQMAAAGLLANLPKSERELTMKLIELGGLNAIISILKTGKMEAKENALSALFRFTDPTNIESQRDLVKHGIYPLLVDFLNTGSVTAKARAAAFIGDLSMSTPKLTVVPKPTGCWLCRSSRVPLCPAHGSICSVNNTFCLLEAKALPGLIKLLHGEVHATACEAIQTLSTLVLEDFPQGGALVLHDNNAIRSILDILNWGTDSLKAEALGLLEKVFVSKEMVEYYGTTARSRLIGLTGMNIYGDGHLRRKAAKVLSLLERYSKSSSSAISGVLEGN</sequence>
<dbReference type="CDD" id="cd21037">
    <property type="entry name" value="MLKL_NTD"/>
    <property type="match status" value="1"/>
</dbReference>
<dbReference type="InterPro" id="IPR000225">
    <property type="entry name" value="Armadillo"/>
</dbReference>
<dbReference type="SUPFAM" id="SSF48371">
    <property type="entry name" value="ARM repeat"/>
    <property type="match status" value="2"/>
</dbReference>
<dbReference type="GO" id="GO:0016567">
    <property type="term" value="P:protein ubiquitination"/>
    <property type="evidence" value="ECO:0007669"/>
    <property type="project" value="InterPro"/>
</dbReference>
<feature type="coiled-coil region" evidence="7">
    <location>
        <begin position="62"/>
        <end position="89"/>
    </location>
</feature>
<dbReference type="GO" id="GO:0061630">
    <property type="term" value="F:ubiquitin protein ligase activity"/>
    <property type="evidence" value="ECO:0007669"/>
    <property type="project" value="UniProtKB-EC"/>
</dbReference>
<feature type="repeat" description="ARM" evidence="6">
    <location>
        <begin position="722"/>
        <end position="749"/>
    </location>
</feature>
<dbReference type="InterPro" id="IPR045210">
    <property type="entry name" value="RING-Ubox_PUB"/>
</dbReference>
<dbReference type="InterPro" id="IPR059179">
    <property type="entry name" value="MLKL-like_MCAfunc"/>
</dbReference>
<evidence type="ECO:0000313" key="10">
    <source>
        <dbReference type="Proteomes" id="UP001189624"/>
    </source>
</evidence>
<evidence type="ECO:0000313" key="9">
    <source>
        <dbReference type="EMBL" id="CAJ1976417.1"/>
    </source>
</evidence>
<dbReference type="Proteomes" id="UP001189624">
    <property type="component" value="Chromosome 10"/>
</dbReference>
<dbReference type="AlphaFoldDB" id="A0AA86W121"/>
<dbReference type="Gene3D" id="1.25.10.10">
    <property type="entry name" value="Leucine-rich Repeat Variant"/>
    <property type="match status" value="3"/>
</dbReference>
<evidence type="ECO:0000256" key="3">
    <source>
        <dbReference type="ARBA" id="ARBA00012483"/>
    </source>
</evidence>
<dbReference type="PROSITE" id="PS50176">
    <property type="entry name" value="ARM_REPEAT"/>
    <property type="match status" value="1"/>
</dbReference>
<dbReference type="CDD" id="cd16664">
    <property type="entry name" value="RING-Ubox_PUB"/>
    <property type="match status" value="1"/>
</dbReference>
<evidence type="ECO:0000256" key="6">
    <source>
        <dbReference type="PROSITE-ProRule" id="PRU00259"/>
    </source>
</evidence>
<dbReference type="SMART" id="SM00185">
    <property type="entry name" value="ARM"/>
    <property type="match status" value="8"/>
</dbReference>
<dbReference type="SMART" id="SM00504">
    <property type="entry name" value="Ubox"/>
    <property type="match status" value="1"/>
</dbReference>
<dbReference type="SUPFAM" id="SSF57850">
    <property type="entry name" value="RING/U-box"/>
    <property type="match status" value="1"/>
</dbReference>
<dbReference type="PANTHER" id="PTHR45958">
    <property type="entry name" value="RING-TYPE E3 UBIQUITIN TRANSFERASE"/>
    <property type="match status" value="1"/>
</dbReference>
<dbReference type="Gramene" id="rna-AYBTSS11_LOCUS28555">
    <property type="protein sequence ID" value="CAJ1976417.1"/>
    <property type="gene ID" value="gene-AYBTSS11_LOCUS28555"/>
</dbReference>
<reference evidence="9" key="1">
    <citation type="submission" date="2023-10" db="EMBL/GenBank/DDBJ databases">
        <authorList>
            <person name="Domelevo Entfellner J.-B."/>
        </authorList>
    </citation>
    <scope>NUCLEOTIDE SEQUENCE</scope>
</reference>
<protein>
    <recommendedName>
        <fullName evidence="3">RING-type E3 ubiquitin transferase</fullName>
        <ecNumber evidence="3">2.3.2.27</ecNumber>
    </recommendedName>
</protein>
<keyword evidence="5" id="KW-0677">Repeat</keyword>
<feature type="domain" description="U-box" evidence="8">
    <location>
        <begin position="258"/>
        <end position="332"/>
    </location>
</feature>
<dbReference type="InterPro" id="IPR013083">
    <property type="entry name" value="Znf_RING/FYVE/PHD"/>
</dbReference>
<comment type="catalytic activity">
    <reaction evidence="1">
        <text>S-ubiquitinyl-[E2 ubiquitin-conjugating enzyme]-L-cysteine + [acceptor protein]-L-lysine = [E2 ubiquitin-conjugating enzyme]-L-cysteine + N(6)-ubiquitinyl-[acceptor protein]-L-lysine.</text>
        <dbReference type="EC" id="2.3.2.27"/>
    </reaction>
</comment>
<keyword evidence="4" id="KW-0808">Transferase</keyword>
<evidence type="ECO:0000259" key="8">
    <source>
        <dbReference type="PROSITE" id="PS51698"/>
    </source>
</evidence>
<evidence type="ECO:0000256" key="2">
    <source>
        <dbReference type="ARBA" id="ARBA00004906"/>
    </source>
</evidence>
<feature type="coiled-coil region" evidence="7">
    <location>
        <begin position="127"/>
        <end position="154"/>
    </location>
</feature>
<keyword evidence="7" id="KW-0175">Coiled coil</keyword>
<organism evidence="9 10">
    <name type="scientific">Sphenostylis stenocarpa</name>
    <dbReference type="NCBI Taxonomy" id="92480"/>
    <lineage>
        <taxon>Eukaryota</taxon>
        <taxon>Viridiplantae</taxon>
        <taxon>Streptophyta</taxon>
        <taxon>Embryophyta</taxon>
        <taxon>Tracheophyta</taxon>
        <taxon>Spermatophyta</taxon>
        <taxon>Magnoliopsida</taxon>
        <taxon>eudicotyledons</taxon>
        <taxon>Gunneridae</taxon>
        <taxon>Pentapetalae</taxon>
        <taxon>rosids</taxon>
        <taxon>fabids</taxon>
        <taxon>Fabales</taxon>
        <taxon>Fabaceae</taxon>
        <taxon>Papilionoideae</taxon>
        <taxon>50 kb inversion clade</taxon>
        <taxon>NPAAA clade</taxon>
        <taxon>indigoferoid/millettioid clade</taxon>
        <taxon>Phaseoleae</taxon>
        <taxon>Sphenostylis</taxon>
    </lineage>
</organism>
<dbReference type="Pfam" id="PF04564">
    <property type="entry name" value="U-box"/>
    <property type="match status" value="1"/>
</dbReference>
<proteinExistence type="predicted"/>
<dbReference type="PANTHER" id="PTHR45958:SF15">
    <property type="entry name" value="RING-TYPE E3 UBIQUITIN TRANSFERASE"/>
    <property type="match status" value="1"/>
</dbReference>
<dbReference type="InterPro" id="IPR003613">
    <property type="entry name" value="Ubox_domain"/>
</dbReference>
<dbReference type="InterPro" id="IPR036537">
    <property type="entry name" value="Adaptor_Cbl_N_dom_sf"/>
</dbReference>